<evidence type="ECO:0000256" key="4">
    <source>
        <dbReference type="ARBA" id="ARBA00012483"/>
    </source>
</evidence>
<keyword evidence="20" id="KW-1185">Reference proteome</keyword>
<comment type="subcellular location">
    <subcellularLocation>
        <location evidence="2">Membrane</location>
        <topology evidence="2">Single-pass membrane protein</topology>
    </subcellularLocation>
</comment>
<dbReference type="Pfam" id="PF13639">
    <property type="entry name" value="zf-RING_2"/>
    <property type="match status" value="1"/>
</dbReference>
<evidence type="ECO:0000256" key="15">
    <source>
        <dbReference type="SAM" id="MobiDB-lite"/>
    </source>
</evidence>
<evidence type="ECO:0000256" key="1">
    <source>
        <dbReference type="ARBA" id="ARBA00000900"/>
    </source>
</evidence>
<keyword evidence="17" id="KW-0732">Signal</keyword>
<dbReference type="FunFam" id="3.30.40.10:FF:000187">
    <property type="entry name" value="E3 ubiquitin-protein ligase ATL6"/>
    <property type="match status" value="1"/>
</dbReference>
<evidence type="ECO:0000256" key="2">
    <source>
        <dbReference type="ARBA" id="ARBA00004167"/>
    </source>
</evidence>
<evidence type="ECO:0000256" key="13">
    <source>
        <dbReference type="ARBA" id="ARBA00024209"/>
    </source>
</evidence>
<protein>
    <recommendedName>
        <fullName evidence="4">RING-type E3 ubiquitin transferase</fullName>
        <ecNumber evidence="4">2.3.2.27</ecNumber>
    </recommendedName>
</protein>
<keyword evidence="7" id="KW-0479">Metal-binding</keyword>
<feature type="region of interest" description="Disordered" evidence="15">
    <location>
        <begin position="226"/>
        <end position="259"/>
    </location>
</feature>
<evidence type="ECO:0000256" key="14">
    <source>
        <dbReference type="PROSITE-ProRule" id="PRU00175"/>
    </source>
</evidence>
<evidence type="ECO:0000259" key="18">
    <source>
        <dbReference type="PROSITE" id="PS50089"/>
    </source>
</evidence>
<dbReference type="InterPro" id="IPR053238">
    <property type="entry name" value="RING-H2_zinc_finger"/>
</dbReference>
<evidence type="ECO:0000256" key="3">
    <source>
        <dbReference type="ARBA" id="ARBA00004906"/>
    </source>
</evidence>
<evidence type="ECO:0000256" key="10">
    <source>
        <dbReference type="ARBA" id="ARBA00022833"/>
    </source>
</evidence>
<dbReference type="PROSITE" id="PS50089">
    <property type="entry name" value="ZF_RING_2"/>
    <property type="match status" value="1"/>
</dbReference>
<keyword evidence="9" id="KW-0833">Ubl conjugation pathway</keyword>
<feature type="signal peptide" evidence="17">
    <location>
        <begin position="1"/>
        <end position="33"/>
    </location>
</feature>
<comment type="catalytic activity">
    <reaction evidence="1">
        <text>S-ubiquitinyl-[E2 ubiquitin-conjugating enzyme]-L-cysteine + [acceptor protein]-L-lysine = [E2 ubiquitin-conjugating enzyme]-L-cysteine + N(6)-ubiquitinyl-[acceptor protein]-L-lysine.</text>
        <dbReference type="EC" id="2.3.2.27"/>
    </reaction>
</comment>
<dbReference type="GO" id="GO:0061630">
    <property type="term" value="F:ubiquitin protein ligase activity"/>
    <property type="evidence" value="ECO:0007669"/>
    <property type="project" value="UniProtKB-EC"/>
</dbReference>
<evidence type="ECO:0000256" key="9">
    <source>
        <dbReference type="ARBA" id="ARBA00022786"/>
    </source>
</evidence>
<evidence type="ECO:0000313" key="20">
    <source>
        <dbReference type="Proteomes" id="UP000734854"/>
    </source>
</evidence>
<dbReference type="SMART" id="SM00184">
    <property type="entry name" value="RING"/>
    <property type="match status" value="1"/>
</dbReference>
<keyword evidence="8 14" id="KW-0863">Zinc-finger</keyword>
<dbReference type="GO" id="GO:0008270">
    <property type="term" value="F:zinc ion binding"/>
    <property type="evidence" value="ECO:0007669"/>
    <property type="project" value="UniProtKB-KW"/>
</dbReference>
<evidence type="ECO:0000256" key="11">
    <source>
        <dbReference type="ARBA" id="ARBA00022989"/>
    </source>
</evidence>
<feature type="compositionally biased region" description="Polar residues" evidence="15">
    <location>
        <begin position="228"/>
        <end position="251"/>
    </location>
</feature>
<feature type="domain" description="RING-type" evidence="18">
    <location>
        <begin position="132"/>
        <end position="174"/>
    </location>
</feature>
<evidence type="ECO:0000256" key="5">
    <source>
        <dbReference type="ARBA" id="ARBA00022679"/>
    </source>
</evidence>
<dbReference type="PANTHER" id="PTHR14155:SF263">
    <property type="entry name" value="E3 UBIQUITIN-PROTEIN LIGASE ATL6"/>
    <property type="match status" value="1"/>
</dbReference>
<feature type="chain" id="PRO_5035171518" description="RING-type E3 ubiquitin transferase" evidence="17">
    <location>
        <begin position="34"/>
        <end position="412"/>
    </location>
</feature>
<dbReference type="EC" id="2.3.2.27" evidence="4"/>
<keyword evidence="6 16" id="KW-0812">Transmembrane</keyword>
<organism evidence="19 20">
    <name type="scientific">Zingiber officinale</name>
    <name type="common">Ginger</name>
    <name type="synonym">Amomum zingiber</name>
    <dbReference type="NCBI Taxonomy" id="94328"/>
    <lineage>
        <taxon>Eukaryota</taxon>
        <taxon>Viridiplantae</taxon>
        <taxon>Streptophyta</taxon>
        <taxon>Embryophyta</taxon>
        <taxon>Tracheophyta</taxon>
        <taxon>Spermatophyta</taxon>
        <taxon>Magnoliopsida</taxon>
        <taxon>Liliopsida</taxon>
        <taxon>Zingiberales</taxon>
        <taxon>Zingiberaceae</taxon>
        <taxon>Zingiber</taxon>
    </lineage>
</organism>
<dbReference type="PANTHER" id="PTHR14155">
    <property type="entry name" value="RING FINGER DOMAIN-CONTAINING"/>
    <property type="match status" value="1"/>
</dbReference>
<feature type="transmembrane region" description="Helical" evidence="16">
    <location>
        <begin position="56"/>
        <end position="76"/>
    </location>
</feature>
<comment type="similarity">
    <text evidence="13">Belongs to the RING-type zinc finger family. ATL subfamily.</text>
</comment>
<dbReference type="InterPro" id="IPR001841">
    <property type="entry name" value="Znf_RING"/>
</dbReference>
<gene>
    <name evidence="19" type="ORF">ZIOFF_033580</name>
</gene>
<keyword evidence="11 16" id="KW-1133">Transmembrane helix</keyword>
<keyword evidence="10" id="KW-0862">Zinc</keyword>
<evidence type="ECO:0000256" key="12">
    <source>
        <dbReference type="ARBA" id="ARBA00023136"/>
    </source>
</evidence>
<dbReference type="AlphaFoldDB" id="A0A8J5L6Q8"/>
<reference evidence="19 20" key="1">
    <citation type="submission" date="2020-08" db="EMBL/GenBank/DDBJ databases">
        <title>Plant Genome Project.</title>
        <authorList>
            <person name="Zhang R.-G."/>
        </authorList>
    </citation>
    <scope>NUCLEOTIDE SEQUENCE [LARGE SCALE GENOMIC DNA]</scope>
    <source>
        <tissue evidence="19">Rhizome</tissue>
    </source>
</reference>
<evidence type="ECO:0000256" key="16">
    <source>
        <dbReference type="SAM" id="Phobius"/>
    </source>
</evidence>
<dbReference type="GO" id="GO:0016020">
    <property type="term" value="C:membrane"/>
    <property type="evidence" value="ECO:0007669"/>
    <property type="project" value="UniProtKB-SubCell"/>
</dbReference>
<feature type="region of interest" description="Disordered" evidence="15">
    <location>
        <begin position="291"/>
        <end position="324"/>
    </location>
</feature>
<evidence type="ECO:0000256" key="8">
    <source>
        <dbReference type="ARBA" id="ARBA00022771"/>
    </source>
</evidence>
<comment type="caution">
    <text evidence="19">The sequence shown here is derived from an EMBL/GenBank/DDBJ whole genome shotgun (WGS) entry which is preliminary data.</text>
</comment>
<feature type="region of interest" description="Disordered" evidence="15">
    <location>
        <begin position="184"/>
        <end position="205"/>
    </location>
</feature>
<dbReference type="Proteomes" id="UP000734854">
    <property type="component" value="Unassembled WGS sequence"/>
</dbReference>
<dbReference type="OrthoDB" id="8062037at2759"/>
<evidence type="ECO:0000256" key="6">
    <source>
        <dbReference type="ARBA" id="ARBA00022692"/>
    </source>
</evidence>
<evidence type="ECO:0000256" key="17">
    <source>
        <dbReference type="SAM" id="SignalP"/>
    </source>
</evidence>
<keyword evidence="12 16" id="KW-0472">Membrane</keyword>
<evidence type="ECO:0000256" key="7">
    <source>
        <dbReference type="ARBA" id="ARBA00022723"/>
    </source>
</evidence>
<proteinExistence type="inferred from homology"/>
<sequence length="412" mass="44819">MSTKRRLRSRRPIDGSLTAAILFLLLAPQCVAAQPPPPSSSDFRYYNFGKFTQAMSVISVSVMAICFFLCLSCVCIRSNRDEDESFSLHLRMAAASRLSRPQGLSPEMIETFPTMLYSEVKWLKAGNGALECAVCLCEFEDDEALRLLPHCNHVFHLDCIDAWLEAHVTCPVCRANLAEQAAADSADHGAPPARTQETPAAPAPDHVAIVVDPDEERKEAAIELERIGSQQRAARSQSGRPSASFLRSHSTGDPMIPPVEDADRFTLRLPEHIRKEILSARKFHRSTSCFAHPIPDEGSSRSGHRGRGGAEGSSRRSRSTRVGRSDRWPSFFLRNMSFKIPSWATGKRGEGESAVSVSVRKGEMDVSGKGTIAYPMAPFEGYGTGDAVASTATAIAIAGNIESSGTAQSRHG</sequence>
<accession>A0A8J5L6Q8</accession>
<keyword evidence="5" id="KW-0808">Transferase</keyword>
<comment type="pathway">
    <text evidence="3">Protein modification; protein ubiquitination.</text>
</comment>
<evidence type="ECO:0000313" key="19">
    <source>
        <dbReference type="EMBL" id="KAG6508208.1"/>
    </source>
</evidence>
<name>A0A8J5L6Q8_ZINOF</name>
<dbReference type="CDD" id="cd16461">
    <property type="entry name" value="RING-H2_EL5-like"/>
    <property type="match status" value="1"/>
</dbReference>
<dbReference type="EMBL" id="JACMSC010000009">
    <property type="protein sequence ID" value="KAG6508208.1"/>
    <property type="molecule type" value="Genomic_DNA"/>
</dbReference>